<gene>
    <name evidence="10" type="ORF">ACFSKW_43500</name>
</gene>
<dbReference type="PANTHER" id="PTHR45436:SF5">
    <property type="entry name" value="SENSOR HISTIDINE KINASE TRCS"/>
    <property type="match status" value="1"/>
</dbReference>
<dbReference type="PANTHER" id="PTHR45436">
    <property type="entry name" value="SENSOR HISTIDINE KINASE YKOH"/>
    <property type="match status" value="1"/>
</dbReference>
<dbReference type="InterPro" id="IPR010910">
    <property type="entry name" value="Nitrate/nitrite_sensing_bac"/>
</dbReference>
<evidence type="ECO:0000256" key="2">
    <source>
        <dbReference type="ARBA" id="ARBA00012438"/>
    </source>
</evidence>
<dbReference type="InterPro" id="IPR050428">
    <property type="entry name" value="TCS_sensor_his_kinase"/>
</dbReference>
<dbReference type="Proteomes" id="UP001597368">
    <property type="component" value="Unassembled WGS sequence"/>
</dbReference>
<dbReference type="Pfam" id="PF08376">
    <property type="entry name" value="NIT"/>
    <property type="match status" value="1"/>
</dbReference>
<organism evidence="10 11">
    <name type="scientific">Nonomuraea mangrovi</name>
    <dbReference type="NCBI Taxonomy" id="2316207"/>
    <lineage>
        <taxon>Bacteria</taxon>
        <taxon>Bacillati</taxon>
        <taxon>Actinomycetota</taxon>
        <taxon>Actinomycetes</taxon>
        <taxon>Streptosporangiales</taxon>
        <taxon>Streptosporangiaceae</taxon>
        <taxon>Nonomuraea</taxon>
    </lineage>
</organism>
<sequence length="634" mass="69306">MKRRFTRPGRPIALKLLVLLSVPLISLVGLWAFAAALTGGDGMRLLEINNLVTNLANPSEQINIQLQHERLASAEFLSSSAPYKELINQRSRTDTAVATFRRRASLQENVSPEMALQLKALNSELDRIPELRRGVDARTIDTIQVITTYSDIVDASFRMYDQMILVPDMALYRLARSVTMLGEAKELLSRERAMIVHVLKAGRVRPADRAQFTEMSATRRLLYAQALTHLDPDVSGAYHQLTDSAVYRDFVAIEDAIRGQATANGLPATASTWLSRGDALAAAVERNQSEAVQGLVDRVNPTATNILIKIGIAGGVGLLAVVTSIVLSLRFRGRLVRELAGLRDAAAHFAEVRLAGVVEHLRKGGARPEVEPLDTGAQTTEVRDILHAFNSVQSTAVEAAVDQAELRDGVRKVFVSLARRNQSLLHRQLLQLDSMERRTENPATLDDLFKLDHLTTRMRRHAESLIILSDQTPGRGWRNPVPVMDVIRAAVAEVEEYARVEVAQPPSVAVAGSVVTDVVHLLAELVENATLFSPPQTRVDVRAHSVSDGLQIDIEDRGLGLPEAELSQLNARLAEPPEFDLAESERLGLFVVARLAARRGITVRLRPSPYGGITAAVTLPAALLSDQAALTGGR</sequence>
<dbReference type="InterPro" id="IPR036890">
    <property type="entry name" value="HATPase_C_sf"/>
</dbReference>
<name>A0ABW4T8N4_9ACTN</name>
<dbReference type="EC" id="2.7.13.3" evidence="2"/>
<comment type="catalytic activity">
    <reaction evidence="1">
        <text>ATP + protein L-histidine = ADP + protein N-phospho-L-histidine.</text>
        <dbReference type="EC" id="2.7.13.3"/>
    </reaction>
</comment>
<dbReference type="InterPro" id="IPR013587">
    <property type="entry name" value="Nitrate/nitrite_sensing"/>
</dbReference>
<evidence type="ECO:0000256" key="3">
    <source>
        <dbReference type="ARBA" id="ARBA00022553"/>
    </source>
</evidence>
<dbReference type="EMBL" id="JBHUFV010000063">
    <property type="protein sequence ID" value="MFD1938363.1"/>
    <property type="molecule type" value="Genomic_DNA"/>
</dbReference>
<evidence type="ECO:0000256" key="7">
    <source>
        <dbReference type="ARBA" id="ARBA00022989"/>
    </source>
</evidence>
<dbReference type="SMART" id="SM00387">
    <property type="entry name" value="HATPase_c"/>
    <property type="match status" value="1"/>
</dbReference>
<evidence type="ECO:0000259" key="8">
    <source>
        <dbReference type="PROSITE" id="PS50109"/>
    </source>
</evidence>
<keyword evidence="7" id="KW-1133">Transmembrane helix</keyword>
<protein>
    <recommendedName>
        <fullName evidence="2">histidine kinase</fullName>
        <ecNumber evidence="2">2.7.13.3</ecNumber>
    </recommendedName>
</protein>
<evidence type="ECO:0000313" key="11">
    <source>
        <dbReference type="Proteomes" id="UP001597368"/>
    </source>
</evidence>
<evidence type="ECO:0000259" key="9">
    <source>
        <dbReference type="PROSITE" id="PS50906"/>
    </source>
</evidence>
<dbReference type="Pfam" id="PF02518">
    <property type="entry name" value="HATPase_c"/>
    <property type="match status" value="1"/>
</dbReference>
<keyword evidence="6" id="KW-0418">Kinase</keyword>
<dbReference type="RefSeq" id="WP_379580348.1">
    <property type="nucleotide sequence ID" value="NZ_JBHUFV010000063.1"/>
</dbReference>
<dbReference type="InterPro" id="IPR003594">
    <property type="entry name" value="HATPase_dom"/>
</dbReference>
<keyword evidence="7" id="KW-0472">Membrane</keyword>
<keyword evidence="5" id="KW-0812">Transmembrane</keyword>
<proteinExistence type="predicted"/>
<accession>A0ABW4T8N4</accession>
<keyword evidence="11" id="KW-1185">Reference proteome</keyword>
<evidence type="ECO:0000256" key="5">
    <source>
        <dbReference type="ARBA" id="ARBA00022692"/>
    </source>
</evidence>
<keyword evidence="3" id="KW-0597">Phosphoprotein</keyword>
<feature type="domain" description="Histidine kinase" evidence="8">
    <location>
        <begin position="518"/>
        <end position="623"/>
    </location>
</feature>
<feature type="domain" description="NIT" evidence="9">
    <location>
        <begin position="57"/>
        <end position="302"/>
    </location>
</feature>
<reference evidence="11" key="1">
    <citation type="journal article" date="2019" name="Int. J. Syst. Evol. Microbiol.">
        <title>The Global Catalogue of Microorganisms (GCM) 10K type strain sequencing project: providing services to taxonomists for standard genome sequencing and annotation.</title>
        <authorList>
            <consortium name="The Broad Institute Genomics Platform"/>
            <consortium name="The Broad Institute Genome Sequencing Center for Infectious Disease"/>
            <person name="Wu L."/>
            <person name="Ma J."/>
        </authorList>
    </citation>
    <scope>NUCLEOTIDE SEQUENCE [LARGE SCALE GENOMIC DNA]</scope>
    <source>
        <strain evidence="11">ICMP 6774ER</strain>
    </source>
</reference>
<dbReference type="PROSITE" id="PS50109">
    <property type="entry name" value="HIS_KIN"/>
    <property type="match status" value="1"/>
</dbReference>
<evidence type="ECO:0000313" key="10">
    <source>
        <dbReference type="EMBL" id="MFD1938363.1"/>
    </source>
</evidence>
<dbReference type="InterPro" id="IPR005467">
    <property type="entry name" value="His_kinase_dom"/>
</dbReference>
<comment type="caution">
    <text evidence="10">The sequence shown here is derived from an EMBL/GenBank/DDBJ whole genome shotgun (WGS) entry which is preliminary data.</text>
</comment>
<evidence type="ECO:0000256" key="1">
    <source>
        <dbReference type="ARBA" id="ARBA00000085"/>
    </source>
</evidence>
<dbReference type="Gene3D" id="3.30.565.10">
    <property type="entry name" value="Histidine kinase-like ATPase, C-terminal domain"/>
    <property type="match status" value="1"/>
</dbReference>
<dbReference type="PROSITE" id="PS50906">
    <property type="entry name" value="NIT"/>
    <property type="match status" value="1"/>
</dbReference>
<dbReference type="SUPFAM" id="SSF55874">
    <property type="entry name" value="ATPase domain of HSP90 chaperone/DNA topoisomerase II/histidine kinase"/>
    <property type="match status" value="1"/>
</dbReference>
<evidence type="ECO:0000256" key="4">
    <source>
        <dbReference type="ARBA" id="ARBA00022679"/>
    </source>
</evidence>
<keyword evidence="4" id="KW-0808">Transferase</keyword>
<evidence type="ECO:0000256" key="6">
    <source>
        <dbReference type="ARBA" id="ARBA00022777"/>
    </source>
</evidence>